<evidence type="ECO:0000313" key="2">
    <source>
        <dbReference type="Proteomes" id="UP000612808"/>
    </source>
</evidence>
<accession>A0A8J3NE84</accession>
<sequence>MGLLSRWFARAGRRRPDVPARPSIERLAADLRRLSADLQSTVPRSAIRQRAVVWAYEQTLRDACDALSVAYELEGLGGLTRELECARMEAELQAAGLCTRHPAGRRR</sequence>
<dbReference type="EMBL" id="BOMB01000026">
    <property type="protein sequence ID" value="GID13792.1"/>
    <property type="molecule type" value="Genomic_DNA"/>
</dbReference>
<protein>
    <submittedName>
        <fullName evidence="1">Uncharacterized protein</fullName>
    </submittedName>
</protein>
<dbReference type="Proteomes" id="UP000612808">
    <property type="component" value="Unassembled WGS sequence"/>
</dbReference>
<gene>
    <name evidence="1" type="ORF">Aru02nite_46810</name>
</gene>
<proteinExistence type="predicted"/>
<reference evidence="1" key="1">
    <citation type="submission" date="2021-01" db="EMBL/GenBank/DDBJ databases">
        <title>Whole genome shotgun sequence of Actinocatenispora rupis NBRC 107355.</title>
        <authorList>
            <person name="Komaki H."/>
            <person name="Tamura T."/>
        </authorList>
    </citation>
    <scope>NUCLEOTIDE SEQUENCE</scope>
    <source>
        <strain evidence="1">NBRC 107355</strain>
    </source>
</reference>
<comment type="caution">
    <text evidence="1">The sequence shown here is derived from an EMBL/GenBank/DDBJ whole genome shotgun (WGS) entry which is preliminary data.</text>
</comment>
<name>A0A8J3NE84_9ACTN</name>
<dbReference type="RefSeq" id="WP_203661130.1">
    <property type="nucleotide sequence ID" value="NZ_BAAAZM010000020.1"/>
</dbReference>
<evidence type="ECO:0000313" key="1">
    <source>
        <dbReference type="EMBL" id="GID13792.1"/>
    </source>
</evidence>
<dbReference type="AlphaFoldDB" id="A0A8J3NE84"/>
<keyword evidence="2" id="KW-1185">Reference proteome</keyword>
<organism evidence="1 2">
    <name type="scientific">Actinocatenispora rupis</name>
    <dbReference type="NCBI Taxonomy" id="519421"/>
    <lineage>
        <taxon>Bacteria</taxon>
        <taxon>Bacillati</taxon>
        <taxon>Actinomycetota</taxon>
        <taxon>Actinomycetes</taxon>
        <taxon>Micromonosporales</taxon>
        <taxon>Micromonosporaceae</taxon>
        <taxon>Actinocatenispora</taxon>
    </lineage>
</organism>